<dbReference type="Pfam" id="PF19852">
    <property type="entry name" value="DUF6327"/>
    <property type="match status" value="1"/>
</dbReference>
<dbReference type="RefSeq" id="WP_252740582.1">
    <property type="nucleotide sequence ID" value="NZ_JAMXIB010000003.1"/>
</dbReference>
<comment type="caution">
    <text evidence="1">The sequence shown here is derived from an EMBL/GenBank/DDBJ whole genome shotgun (WGS) entry which is preliminary data.</text>
</comment>
<dbReference type="Proteomes" id="UP001206312">
    <property type="component" value="Unassembled WGS sequence"/>
</dbReference>
<gene>
    <name evidence="1" type="ORF">NG653_05005</name>
</gene>
<accession>A0ABT1AVX2</accession>
<name>A0ABT1AVX2_9FLAO</name>
<dbReference type="InterPro" id="IPR046290">
    <property type="entry name" value="DUF6327"/>
</dbReference>
<dbReference type="EMBL" id="JAMXIB010000003">
    <property type="protein sequence ID" value="MCO5724201.1"/>
    <property type="molecule type" value="Genomic_DNA"/>
</dbReference>
<keyword evidence="2" id="KW-1185">Reference proteome</keyword>
<evidence type="ECO:0000313" key="2">
    <source>
        <dbReference type="Proteomes" id="UP001206312"/>
    </source>
</evidence>
<proteinExistence type="predicted"/>
<reference evidence="1 2" key="1">
    <citation type="submission" date="2022-06" db="EMBL/GenBank/DDBJ databases">
        <authorList>
            <person name="Xuan X."/>
        </authorList>
    </citation>
    <scope>NUCLEOTIDE SEQUENCE [LARGE SCALE GENOMIC DNA]</scope>
    <source>
        <strain evidence="1 2">2V75</strain>
    </source>
</reference>
<organism evidence="1 2">
    <name type="scientific">Robiginitalea marina</name>
    <dbReference type="NCBI Taxonomy" id="2954105"/>
    <lineage>
        <taxon>Bacteria</taxon>
        <taxon>Pseudomonadati</taxon>
        <taxon>Bacteroidota</taxon>
        <taxon>Flavobacteriia</taxon>
        <taxon>Flavobacteriales</taxon>
        <taxon>Flavobacteriaceae</taxon>
        <taxon>Robiginitalea</taxon>
    </lineage>
</organism>
<sequence length="74" mass="8773">MKDWHYTSFKEIDRDLTILELKRDIAAEELKADFRNLKESLEPRELLSDLVGGDVLKKFLFSWAMGYLLRKIRG</sequence>
<evidence type="ECO:0000313" key="1">
    <source>
        <dbReference type="EMBL" id="MCO5724201.1"/>
    </source>
</evidence>
<protein>
    <submittedName>
        <fullName evidence="1">DUF6327 family protein</fullName>
    </submittedName>
</protein>